<keyword evidence="2" id="KW-1185">Reference proteome</keyword>
<gene>
    <name evidence="1" type="ORF">AOQ84DRAFT_348488</name>
</gene>
<dbReference type="PROSITE" id="PS00383">
    <property type="entry name" value="TYR_PHOSPHATASE_1"/>
    <property type="match status" value="1"/>
</dbReference>
<accession>A0A8E2JMP7</accession>
<dbReference type="PANTHER" id="PTHR31126:SF1">
    <property type="entry name" value="TYROSINE SPECIFIC PROTEIN PHOSPHATASES DOMAIN-CONTAINING PROTEIN"/>
    <property type="match status" value="1"/>
</dbReference>
<dbReference type="AlphaFoldDB" id="A0A8E2JMP7"/>
<evidence type="ECO:0000313" key="2">
    <source>
        <dbReference type="Proteomes" id="UP000250140"/>
    </source>
</evidence>
<dbReference type="InterPro" id="IPR029021">
    <property type="entry name" value="Prot-tyrosine_phosphatase-like"/>
</dbReference>
<dbReference type="EMBL" id="KV750858">
    <property type="protein sequence ID" value="OCL02879.1"/>
    <property type="molecule type" value="Genomic_DNA"/>
</dbReference>
<protein>
    <recommendedName>
        <fullName evidence="3">Tyrosine specific protein phosphatases domain-containing protein</fullName>
    </recommendedName>
</protein>
<organism evidence="1 2">
    <name type="scientific">Glonium stellatum</name>
    <dbReference type="NCBI Taxonomy" id="574774"/>
    <lineage>
        <taxon>Eukaryota</taxon>
        <taxon>Fungi</taxon>
        <taxon>Dikarya</taxon>
        <taxon>Ascomycota</taxon>
        <taxon>Pezizomycotina</taxon>
        <taxon>Dothideomycetes</taxon>
        <taxon>Pleosporomycetidae</taxon>
        <taxon>Gloniales</taxon>
        <taxon>Gloniaceae</taxon>
        <taxon>Glonium</taxon>
    </lineage>
</organism>
<proteinExistence type="predicted"/>
<dbReference type="PANTHER" id="PTHR31126">
    <property type="entry name" value="TYROSINE-PROTEIN PHOSPHATASE"/>
    <property type="match status" value="1"/>
</dbReference>
<evidence type="ECO:0008006" key="3">
    <source>
        <dbReference type="Google" id="ProtNLM"/>
    </source>
</evidence>
<dbReference type="InterPro" id="IPR016130">
    <property type="entry name" value="Tyr_Pase_AS"/>
</dbReference>
<dbReference type="OrthoDB" id="449382at2759"/>
<dbReference type="Proteomes" id="UP000250140">
    <property type="component" value="Unassembled WGS sequence"/>
</dbReference>
<dbReference type="Gene3D" id="3.90.190.10">
    <property type="entry name" value="Protein tyrosine phosphatase superfamily"/>
    <property type="match status" value="1"/>
</dbReference>
<name>A0A8E2JMP7_9PEZI</name>
<evidence type="ECO:0000313" key="1">
    <source>
        <dbReference type="EMBL" id="OCL02879.1"/>
    </source>
</evidence>
<sequence length="378" mass="41362">MATPEAALLPSPPFFTVPNIDNLRDAALYPGGLLTSTGHRVRSGVLFRSAEVSRLDNAGWAQVKAIGVKTVFDLRSKSEVEKEDGMDVKDGWIHMMEQEGIERVWCPVFPDEDYSPERLAERFMQYMGETAEGFKNAYYDILTHAGPAFRTILLYLASLPPPSPSRNSLFLSNSPSAPIPPLAAPSNPPIGALIHCTAGKDRTGIFFGLILELLGVPREMIAAEYNLTEQGLLLVREKLVVRLTNSPIFRRFTLSRINGADMSASEFTALLKKEGPYLGGDKKVDGANEEEISPEVMEKGRAAVLRMIGAKKESMITALEMVEKEWGSAEGYIRAVCGLRDAEIEQLKTGLLVPIEAKVSQARTMGSEETDGFGQAAL</sequence>
<dbReference type="Pfam" id="PF13350">
    <property type="entry name" value="Y_phosphatase3"/>
    <property type="match status" value="2"/>
</dbReference>
<dbReference type="InterPro" id="IPR026893">
    <property type="entry name" value="Tyr/Ser_Pase_IphP-type"/>
</dbReference>
<dbReference type="GO" id="GO:0004721">
    <property type="term" value="F:phosphoprotein phosphatase activity"/>
    <property type="evidence" value="ECO:0007669"/>
    <property type="project" value="InterPro"/>
</dbReference>
<reference evidence="1 2" key="1">
    <citation type="journal article" date="2016" name="Nat. Commun.">
        <title>Ectomycorrhizal ecology is imprinted in the genome of the dominant symbiotic fungus Cenococcum geophilum.</title>
        <authorList>
            <consortium name="DOE Joint Genome Institute"/>
            <person name="Peter M."/>
            <person name="Kohler A."/>
            <person name="Ohm R.A."/>
            <person name="Kuo A."/>
            <person name="Krutzmann J."/>
            <person name="Morin E."/>
            <person name="Arend M."/>
            <person name="Barry K.W."/>
            <person name="Binder M."/>
            <person name="Choi C."/>
            <person name="Clum A."/>
            <person name="Copeland A."/>
            <person name="Grisel N."/>
            <person name="Haridas S."/>
            <person name="Kipfer T."/>
            <person name="LaButti K."/>
            <person name="Lindquist E."/>
            <person name="Lipzen A."/>
            <person name="Maire R."/>
            <person name="Meier B."/>
            <person name="Mihaltcheva S."/>
            <person name="Molinier V."/>
            <person name="Murat C."/>
            <person name="Poggeler S."/>
            <person name="Quandt C.A."/>
            <person name="Sperisen C."/>
            <person name="Tritt A."/>
            <person name="Tisserant E."/>
            <person name="Crous P.W."/>
            <person name="Henrissat B."/>
            <person name="Nehls U."/>
            <person name="Egli S."/>
            <person name="Spatafora J.W."/>
            <person name="Grigoriev I.V."/>
            <person name="Martin F.M."/>
        </authorList>
    </citation>
    <scope>NUCLEOTIDE SEQUENCE [LARGE SCALE GENOMIC DNA]</scope>
    <source>
        <strain evidence="1 2">CBS 207.34</strain>
    </source>
</reference>
<dbReference type="SUPFAM" id="SSF52799">
    <property type="entry name" value="(Phosphotyrosine protein) phosphatases II"/>
    <property type="match status" value="2"/>
</dbReference>